<dbReference type="EMBL" id="JABEQN010000024">
    <property type="protein sequence ID" value="MBB2195220.1"/>
    <property type="molecule type" value="Genomic_DNA"/>
</dbReference>
<dbReference type="InterPro" id="IPR001647">
    <property type="entry name" value="HTH_TetR"/>
</dbReference>
<protein>
    <submittedName>
        <fullName evidence="4">TetR family transcriptional regulator</fullName>
    </submittedName>
</protein>
<dbReference type="RefSeq" id="WP_182975117.1">
    <property type="nucleotide sequence ID" value="NZ_JABEQN010000024.1"/>
</dbReference>
<keyword evidence="6" id="KW-1185">Reference proteome</keyword>
<evidence type="ECO:0000259" key="3">
    <source>
        <dbReference type="PROSITE" id="PS50977"/>
    </source>
</evidence>
<evidence type="ECO:0000256" key="1">
    <source>
        <dbReference type="ARBA" id="ARBA00023125"/>
    </source>
</evidence>
<name>A0A7W4INN4_9PROT</name>
<dbReference type="SUPFAM" id="SSF46689">
    <property type="entry name" value="Homeodomain-like"/>
    <property type="match status" value="2"/>
</dbReference>
<dbReference type="PROSITE" id="PS50977">
    <property type="entry name" value="HTH_TETR_2"/>
    <property type="match status" value="1"/>
</dbReference>
<proteinExistence type="predicted"/>
<dbReference type="GO" id="GO:0003677">
    <property type="term" value="F:DNA binding"/>
    <property type="evidence" value="ECO:0007669"/>
    <property type="project" value="UniProtKB-UniRule"/>
</dbReference>
<feature type="DNA-binding region" description="H-T-H motif" evidence="2">
    <location>
        <begin position="225"/>
        <end position="244"/>
    </location>
</feature>
<evidence type="ECO:0000313" key="7">
    <source>
        <dbReference type="Proteomes" id="UP000561077"/>
    </source>
</evidence>
<dbReference type="AlphaFoldDB" id="A0A7W4INN4"/>
<keyword evidence="1 2" id="KW-0238">DNA-binding</keyword>
<dbReference type="Proteomes" id="UP000540490">
    <property type="component" value="Unassembled WGS sequence"/>
</dbReference>
<dbReference type="InterPro" id="IPR009057">
    <property type="entry name" value="Homeodomain-like_sf"/>
</dbReference>
<organism evidence="4 7">
    <name type="scientific">Gluconacetobacter dulcium</name>
    <dbReference type="NCBI Taxonomy" id="2729096"/>
    <lineage>
        <taxon>Bacteria</taxon>
        <taxon>Pseudomonadati</taxon>
        <taxon>Pseudomonadota</taxon>
        <taxon>Alphaproteobacteria</taxon>
        <taxon>Acetobacterales</taxon>
        <taxon>Acetobacteraceae</taxon>
        <taxon>Gluconacetobacter</taxon>
    </lineage>
</organism>
<reference evidence="6 7" key="1">
    <citation type="submission" date="2020-04" db="EMBL/GenBank/DDBJ databases">
        <title>Description of novel Gluconacetobacter.</title>
        <authorList>
            <person name="Sombolestani A."/>
        </authorList>
    </citation>
    <scope>NUCLEOTIDE SEQUENCE [LARGE SCALE GENOMIC DNA]</scope>
    <source>
        <strain evidence="5 6">LMG 1728</strain>
        <strain evidence="4 7">LMG 1731</strain>
    </source>
</reference>
<dbReference type="Proteomes" id="UP000561077">
    <property type="component" value="Unassembled WGS sequence"/>
</dbReference>
<accession>A0A7W4INN4</accession>
<gene>
    <name evidence="5" type="ORF">HLH25_16600</name>
    <name evidence="4" type="ORF">HLH26_16420</name>
</gene>
<comment type="caution">
    <text evidence="4">The sequence shown here is derived from an EMBL/GenBank/DDBJ whole genome shotgun (WGS) entry which is preliminary data.</text>
</comment>
<dbReference type="EMBL" id="JABEQO010000024">
    <property type="protein sequence ID" value="MBB2166084.1"/>
    <property type="molecule type" value="Genomic_DNA"/>
</dbReference>
<feature type="domain" description="HTH tetR-type" evidence="3">
    <location>
        <begin position="202"/>
        <end position="262"/>
    </location>
</feature>
<evidence type="ECO:0000313" key="4">
    <source>
        <dbReference type="EMBL" id="MBB2166084.1"/>
    </source>
</evidence>
<dbReference type="Gene3D" id="1.10.357.10">
    <property type="entry name" value="Tetracycline Repressor, domain 2"/>
    <property type="match status" value="2"/>
</dbReference>
<evidence type="ECO:0000313" key="5">
    <source>
        <dbReference type="EMBL" id="MBB2195220.1"/>
    </source>
</evidence>
<evidence type="ECO:0000313" key="6">
    <source>
        <dbReference type="Proteomes" id="UP000540490"/>
    </source>
</evidence>
<evidence type="ECO:0000256" key="2">
    <source>
        <dbReference type="PROSITE-ProRule" id="PRU00335"/>
    </source>
</evidence>
<sequence>MAGLSLRSVAQDVGVSLGALSYHVGDKASLLAAIVALQRDEWQDIRTRWASRTARLPLSDADTLSAVIEAFLDDTATARRPFAIAGCELLLDAVHNPDALPSLASVLDDEDDFWTTLFQTGDVGHATMLGPVVAAYCRDEMPYTVALGDDTQYRLLRRANIARLAQGFSGTAHGLSRALPNLVALCGEESAETPLPVALHTGTRQMELARHIADLIAEYGIPAISHRLVAKRSDIAVSSVAYHFRTRDDLLLAGLGALVLDMRQELHDRDGGQESRRGMAVMRATHAIALAATRDPSLRPFALDMRRRRSENVRDEVSLQIGGPRGLDPAAIQAACMATIGSGLARLAAGAAPRRLEVTFDLLRTLRLARMA</sequence>